<proteinExistence type="predicted"/>
<accession>A0AAP0S1R3</accession>
<dbReference type="Proteomes" id="UP001415857">
    <property type="component" value="Unassembled WGS sequence"/>
</dbReference>
<sequence>MSLEPPLLVNTLLHVGFVAKINILLHLTMFVLPAEEIYKDLVANLDASDIDSRWEESLIDGILYAFQE</sequence>
<dbReference type="AlphaFoldDB" id="A0AAP0S1R3"/>
<evidence type="ECO:0000313" key="2">
    <source>
        <dbReference type="Proteomes" id="UP001415857"/>
    </source>
</evidence>
<reference evidence="1 2" key="1">
    <citation type="journal article" date="2024" name="Plant J.">
        <title>Genome sequences and population genomics reveal climatic adaptation and genomic divergence between two closely related sweetgum species.</title>
        <authorList>
            <person name="Xu W.Q."/>
            <person name="Ren C.Q."/>
            <person name="Zhang X.Y."/>
            <person name="Comes H.P."/>
            <person name="Liu X.H."/>
            <person name="Li Y.G."/>
            <person name="Kettle C.J."/>
            <person name="Jalonen R."/>
            <person name="Gaisberger H."/>
            <person name="Ma Y.Z."/>
            <person name="Qiu Y.X."/>
        </authorList>
    </citation>
    <scope>NUCLEOTIDE SEQUENCE [LARGE SCALE GENOMIC DNA]</scope>
    <source>
        <strain evidence="1">Hangzhou</strain>
    </source>
</reference>
<organism evidence="1 2">
    <name type="scientific">Liquidambar formosana</name>
    <name type="common">Formosan gum</name>
    <dbReference type="NCBI Taxonomy" id="63359"/>
    <lineage>
        <taxon>Eukaryota</taxon>
        <taxon>Viridiplantae</taxon>
        <taxon>Streptophyta</taxon>
        <taxon>Embryophyta</taxon>
        <taxon>Tracheophyta</taxon>
        <taxon>Spermatophyta</taxon>
        <taxon>Magnoliopsida</taxon>
        <taxon>eudicotyledons</taxon>
        <taxon>Gunneridae</taxon>
        <taxon>Pentapetalae</taxon>
        <taxon>Saxifragales</taxon>
        <taxon>Altingiaceae</taxon>
        <taxon>Liquidambar</taxon>
    </lineage>
</organism>
<name>A0AAP0S1R3_LIQFO</name>
<gene>
    <name evidence="1" type="ORF">L1049_024310</name>
</gene>
<dbReference type="EMBL" id="JBBPBK010000005">
    <property type="protein sequence ID" value="KAK9285125.1"/>
    <property type="molecule type" value="Genomic_DNA"/>
</dbReference>
<protein>
    <submittedName>
        <fullName evidence="1">Uncharacterized protein</fullName>
    </submittedName>
</protein>
<evidence type="ECO:0000313" key="1">
    <source>
        <dbReference type="EMBL" id="KAK9285125.1"/>
    </source>
</evidence>
<comment type="caution">
    <text evidence="1">The sequence shown here is derived from an EMBL/GenBank/DDBJ whole genome shotgun (WGS) entry which is preliminary data.</text>
</comment>
<keyword evidence="2" id="KW-1185">Reference proteome</keyword>